<protein>
    <recommendedName>
        <fullName evidence="3">Haem-binding uptake Tiki superfamily ChaN domain-containing protein</fullName>
    </recommendedName>
</protein>
<dbReference type="PROSITE" id="PS51257">
    <property type="entry name" value="PROKAR_LIPOPROTEIN"/>
    <property type="match status" value="1"/>
</dbReference>
<organism evidence="1 2">
    <name type="scientific">Acetoanaerobium pronyense</name>
    <dbReference type="NCBI Taxonomy" id="1482736"/>
    <lineage>
        <taxon>Bacteria</taxon>
        <taxon>Bacillati</taxon>
        <taxon>Bacillota</taxon>
        <taxon>Clostridia</taxon>
        <taxon>Peptostreptococcales</taxon>
        <taxon>Filifactoraceae</taxon>
        <taxon>Acetoanaerobium</taxon>
    </lineage>
</organism>
<evidence type="ECO:0000313" key="2">
    <source>
        <dbReference type="Proteomes" id="UP001314903"/>
    </source>
</evidence>
<dbReference type="RefSeq" id="WP_209661799.1">
    <property type="nucleotide sequence ID" value="NZ_JAGGLI010000038.1"/>
</dbReference>
<dbReference type="EMBL" id="JAGGLI010000038">
    <property type="protein sequence ID" value="MBP2028740.1"/>
    <property type="molecule type" value="Genomic_DNA"/>
</dbReference>
<dbReference type="SUPFAM" id="SSF159501">
    <property type="entry name" value="EreA/ChaN-like"/>
    <property type="match status" value="1"/>
</dbReference>
<dbReference type="Proteomes" id="UP001314903">
    <property type="component" value="Unassembled WGS sequence"/>
</dbReference>
<sequence length="394" mass="46240">MKRLLWLVILVIFLISGCAKDYKIMTESIEKSVAFDFDNSKESIPDDLINDLSNYKLLLMGEIHYVKEHQEFMGTLLTALHEKGFRYYLQEVGSANSVLIDYYIKGKIEVLPELYLNTDKSLIKILYDFNKGLREEDREDEQISYIGFDMNHFSGVYFTTITMLSDLYNSADLKVYINKMNDNGNDIEGFKALLTGFLNSSIDMDITNVQREKLNWMTQNELDTLNIKEDWSDSKRESYIEKEVLRAIKNTEKEEKLIVNCGSWHAQLIPYWRLNGNIKWLGMRLADYFDKIPEDFYSVAVTAYKGELKERIRSKSRESFRYSGVNPKINLLRNFEENFGSSYVFLNYKNISDINSSVLVEYPYDIINTPLNRQFNGLIIYPQLTVPPEFRYYE</sequence>
<accession>A0ABS4KN35</accession>
<comment type="caution">
    <text evidence="1">The sequence shown here is derived from an EMBL/GenBank/DDBJ whole genome shotgun (WGS) entry which is preliminary data.</text>
</comment>
<name>A0ABS4KN35_9FIRM</name>
<evidence type="ECO:0008006" key="3">
    <source>
        <dbReference type="Google" id="ProtNLM"/>
    </source>
</evidence>
<proteinExistence type="predicted"/>
<reference evidence="1 2" key="1">
    <citation type="submission" date="2021-03" db="EMBL/GenBank/DDBJ databases">
        <title>Genomic Encyclopedia of Type Strains, Phase IV (KMG-IV): sequencing the most valuable type-strain genomes for metagenomic binning, comparative biology and taxonomic classification.</title>
        <authorList>
            <person name="Goeker M."/>
        </authorList>
    </citation>
    <scope>NUCLEOTIDE SEQUENCE [LARGE SCALE GENOMIC DNA]</scope>
    <source>
        <strain evidence="1 2">DSM 27512</strain>
    </source>
</reference>
<evidence type="ECO:0000313" key="1">
    <source>
        <dbReference type="EMBL" id="MBP2028740.1"/>
    </source>
</evidence>
<gene>
    <name evidence="1" type="ORF">J2Z35_002570</name>
</gene>
<keyword evidence="2" id="KW-1185">Reference proteome</keyword>